<comment type="pathway">
    <text evidence="1">Carbohydrate metabolism; tricarboxylic acid cycle.</text>
</comment>
<dbReference type="PANTHER" id="PTHR11739:SF4">
    <property type="entry name" value="CITRATE SYNTHASE, PEROXISOMAL"/>
    <property type="match status" value="1"/>
</dbReference>
<dbReference type="Pfam" id="PF00285">
    <property type="entry name" value="Citrate_synt"/>
    <property type="match status" value="1"/>
</dbReference>
<evidence type="ECO:0000256" key="2">
    <source>
        <dbReference type="ARBA" id="ARBA00010566"/>
    </source>
</evidence>
<organism evidence="9 10">
    <name type="scientific">Corynebacterium urealyticum</name>
    <dbReference type="NCBI Taxonomy" id="43771"/>
    <lineage>
        <taxon>Bacteria</taxon>
        <taxon>Bacillati</taxon>
        <taxon>Actinomycetota</taxon>
        <taxon>Actinomycetes</taxon>
        <taxon>Mycobacteriales</taxon>
        <taxon>Corynebacteriaceae</taxon>
        <taxon>Corynebacterium</taxon>
    </lineage>
</organism>
<comment type="caution">
    <text evidence="9">The sequence shown here is derived from an EMBL/GenBank/DDBJ whole genome shotgun (WGS) entry which is preliminary data.</text>
</comment>
<evidence type="ECO:0000256" key="3">
    <source>
        <dbReference type="ARBA" id="ARBA00022532"/>
    </source>
</evidence>
<dbReference type="NCBIfam" id="NF010636">
    <property type="entry name" value="PRK14033.1"/>
    <property type="match status" value="1"/>
</dbReference>
<dbReference type="InterPro" id="IPR016142">
    <property type="entry name" value="Citrate_synth-like_lrg_a-sub"/>
</dbReference>
<dbReference type="InterPro" id="IPR002020">
    <property type="entry name" value="Citrate_synthase"/>
</dbReference>
<dbReference type="Proteomes" id="UP000324726">
    <property type="component" value="Unassembled WGS sequence"/>
</dbReference>
<dbReference type="InterPro" id="IPR011278">
    <property type="entry name" value="2-MeCitrate/Citrate_synth_II"/>
</dbReference>
<evidence type="ECO:0000256" key="8">
    <source>
        <dbReference type="RuleBase" id="RU003406"/>
    </source>
</evidence>
<dbReference type="Gene3D" id="1.10.580.10">
    <property type="entry name" value="Citrate Synthase, domain 1"/>
    <property type="match status" value="1"/>
</dbReference>
<dbReference type="PANTHER" id="PTHR11739">
    <property type="entry name" value="CITRATE SYNTHASE"/>
    <property type="match status" value="1"/>
</dbReference>
<dbReference type="InterPro" id="IPR019810">
    <property type="entry name" value="Citrate_synthase_AS"/>
</dbReference>
<evidence type="ECO:0000313" key="9">
    <source>
        <dbReference type="EMBL" id="TYR16993.1"/>
    </source>
</evidence>
<evidence type="ECO:0000256" key="7">
    <source>
        <dbReference type="PIRSR" id="PIRSR001369-1"/>
    </source>
</evidence>
<keyword evidence="3" id="KW-0816">Tricarboxylic acid cycle</keyword>
<sequence>MSTNTQNANAQNNAAEQPEVRKGLYGVVADYTSVSKVMPETNSLTYRGYAVQDLVENCSFEEVFYLLWNGELPTEEQLTEFNKAGRSYRKLDAGLISLIHSLPTDCHPMDVMRTAVSYMGTKDPEHFTPNRKHITHVGHNLLAQLPMAMAMDIRRRQGEDIVAPDPEKGVAENLLAMVFGNGPDSPASNPEDVRDFEKSLILYAEHSFNASTFTSRVITSTRSDVYSAITGAIGALKGPLHGGANEFVMHTMLEVDDPAKAEEWVNTTLDNKELIMGFGHRVYKNGDSRVPSMEQSFRALAERHDGAKWVAMYENLAAAMDKRTGIKPNLDFPAGPAYYLLGFPVDFFTPLFVIARVAGWTAHIVEQYENNSLIRPLSAYNGPEQRKVVPIAERG</sequence>
<dbReference type="Gene3D" id="1.10.230.10">
    <property type="entry name" value="Cytochrome P450-Terp, domain 2"/>
    <property type="match status" value="1"/>
</dbReference>
<dbReference type="InterPro" id="IPR016143">
    <property type="entry name" value="Citrate_synth-like_sm_a-sub"/>
</dbReference>
<dbReference type="GO" id="GO:0005829">
    <property type="term" value="C:cytosol"/>
    <property type="evidence" value="ECO:0007669"/>
    <property type="project" value="TreeGrafter"/>
</dbReference>
<evidence type="ECO:0000256" key="5">
    <source>
        <dbReference type="ARBA" id="ARBA00049288"/>
    </source>
</evidence>
<dbReference type="InterPro" id="IPR024176">
    <property type="entry name" value="Citrate_synthase_bac-typ"/>
</dbReference>
<dbReference type="GO" id="GO:0005975">
    <property type="term" value="P:carbohydrate metabolic process"/>
    <property type="evidence" value="ECO:0007669"/>
    <property type="project" value="TreeGrafter"/>
</dbReference>
<dbReference type="CDD" id="cd06111">
    <property type="entry name" value="DsCS_like"/>
    <property type="match status" value="1"/>
</dbReference>
<dbReference type="PIRSF" id="PIRSF001369">
    <property type="entry name" value="Citrate_synth"/>
    <property type="match status" value="1"/>
</dbReference>
<dbReference type="NCBIfam" id="TIGR01800">
    <property type="entry name" value="cit_synth_II"/>
    <property type="match status" value="1"/>
</dbReference>
<dbReference type="EMBL" id="VSZI01000002">
    <property type="protein sequence ID" value="TYR16993.1"/>
    <property type="molecule type" value="Genomic_DNA"/>
</dbReference>
<dbReference type="GO" id="GO:0006099">
    <property type="term" value="P:tricarboxylic acid cycle"/>
    <property type="evidence" value="ECO:0007669"/>
    <property type="project" value="UniProtKB-UniPathway"/>
</dbReference>
<feature type="active site" evidence="7">
    <location>
        <position position="280"/>
    </location>
</feature>
<evidence type="ECO:0000256" key="6">
    <source>
        <dbReference type="PIRNR" id="PIRNR001369"/>
    </source>
</evidence>
<dbReference type="InterPro" id="IPR036969">
    <property type="entry name" value="Citrate_synthase_sf"/>
</dbReference>
<proteinExistence type="inferred from homology"/>
<gene>
    <name evidence="9" type="ORF">FYJ87_09150</name>
</gene>
<dbReference type="UniPathway" id="UPA00223"/>
<keyword evidence="4 6" id="KW-0808">Transferase</keyword>
<comment type="catalytic activity">
    <reaction evidence="5">
        <text>oxaloacetate + acetyl-CoA + H2O = citrate + CoA + H(+)</text>
        <dbReference type="Rhea" id="RHEA:16845"/>
        <dbReference type="ChEBI" id="CHEBI:15377"/>
        <dbReference type="ChEBI" id="CHEBI:15378"/>
        <dbReference type="ChEBI" id="CHEBI:16452"/>
        <dbReference type="ChEBI" id="CHEBI:16947"/>
        <dbReference type="ChEBI" id="CHEBI:57287"/>
        <dbReference type="ChEBI" id="CHEBI:57288"/>
        <dbReference type="EC" id="2.3.3.16"/>
    </reaction>
</comment>
<evidence type="ECO:0000256" key="1">
    <source>
        <dbReference type="ARBA" id="ARBA00005163"/>
    </source>
</evidence>
<dbReference type="AlphaFoldDB" id="A0A5D4FLW7"/>
<dbReference type="GO" id="GO:0036440">
    <property type="term" value="F:citrate synthase activity"/>
    <property type="evidence" value="ECO:0007669"/>
    <property type="project" value="UniProtKB-EC"/>
</dbReference>
<comment type="similarity">
    <text evidence="2 6 8">Belongs to the citrate synthase family.</text>
</comment>
<name>A0A5D4FLW7_9CORY</name>
<keyword evidence="9" id="KW-0012">Acyltransferase</keyword>
<evidence type="ECO:0000256" key="4">
    <source>
        <dbReference type="ARBA" id="ARBA00022679"/>
    </source>
</evidence>
<evidence type="ECO:0000313" key="10">
    <source>
        <dbReference type="Proteomes" id="UP000324726"/>
    </source>
</evidence>
<dbReference type="PRINTS" id="PR00143">
    <property type="entry name" value="CITRTSNTHASE"/>
</dbReference>
<dbReference type="RefSeq" id="WP_148813261.1">
    <property type="nucleotide sequence ID" value="NZ_VSZI01000002.1"/>
</dbReference>
<dbReference type="SUPFAM" id="SSF48256">
    <property type="entry name" value="Citrate synthase"/>
    <property type="match status" value="1"/>
</dbReference>
<protein>
    <recommendedName>
        <fullName evidence="6">Citrate synthase</fullName>
    </recommendedName>
</protein>
<accession>A0A5D4FLW7</accession>
<feature type="active site" evidence="7">
    <location>
        <position position="331"/>
    </location>
</feature>
<dbReference type="PROSITE" id="PS00480">
    <property type="entry name" value="CITRATE_SYNTHASE"/>
    <property type="match status" value="1"/>
</dbReference>
<reference evidence="9 10" key="1">
    <citation type="submission" date="2019-08" db="EMBL/GenBank/DDBJ databases">
        <title>Draft genome of C. urealyticum strain VH4248.</title>
        <authorList>
            <person name="Navas J."/>
        </authorList>
    </citation>
    <scope>NUCLEOTIDE SEQUENCE [LARGE SCALE GENOMIC DNA]</scope>
    <source>
        <strain evidence="9 10">VH4248</strain>
    </source>
</reference>